<feature type="region of interest" description="Disordered" evidence="1">
    <location>
        <begin position="434"/>
        <end position="488"/>
    </location>
</feature>
<dbReference type="InterPro" id="IPR036779">
    <property type="entry name" value="LysM_dom_sf"/>
</dbReference>
<feature type="region of interest" description="Disordered" evidence="1">
    <location>
        <begin position="932"/>
        <end position="959"/>
    </location>
</feature>
<feature type="compositionally biased region" description="Polar residues" evidence="1">
    <location>
        <begin position="932"/>
        <end position="943"/>
    </location>
</feature>
<protein>
    <recommendedName>
        <fullName evidence="2">LysM domain-containing protein</fullName>
    </recommendedName>
</protein>
<feature type="compositionally biased region" description="Basic residues" evidence="1">
    <location>
        <begin position="948"/>
        <end position="957"/>
    </location>
</feature>
<feature type="region of interest" description="Disordered" evidence="1">
    <location>
        <begin position="296"/>
        <end position="346"/>
    </location>
</feature>
<dbReference type="CDD" id="cd00118">
    <property type="entry name" value="LysM"/>
    <property type="match status" value="1"/>
</dbReference>
<evidence type="ECO:0000313" key="4">
    <source>
        <dbReference type="Proteomes" id="UP000821866"/>
    </source>
</evidence>
<name>A0A9J6DWR3_RHIMP</name>
<feature type="compositionally biased region" description="Polar residues" evidence="1">
    <location>
        <begin position="308"/>
        <end position="337"/>
    </location>
</feature>
<comment type="caution">
    <text evidence="3">The sequence shown here is derived from an EMBL/GenBank/DDBJ whole genome shotgun (WGS) entry which is preliminary data.</text>
</comment>
<dbReference type="VEuPathDB" id="VectorBase:LOC119170503"/>
<dbReference type="SMART" id="SM00257">
    <property type="entry name" value="LysM"/>
    <property type="match status" value="1"/>
</dbReference>
<feature type="compositionally biased region" description="Polar residues" evidence="1">
    <location>
        <begin position="461"/>
        <end position="470"/>
    </location>
</feature>
<dbReference type="PROSITE" id="PS51782">
    <property type="entry name" value="LYSM"/>
    <property type="match status" value="1"/>
</dbReference>
<dbReference type="SUPFAM" id="SSF54106">
    <property type="entry name" value="LysM domain"/>
    <property type="match status" value="1"/>
</dbReference>
<reference evidence="3" key="2">
    <citation type="submission" date="2021-09" db="EMBL/GenBank/DDBJ databases">
        <authorList>
            <person name="Jia N."/>
            <person name="Wang J."/>
            <person name="Shi W."/>
            <person name="Du L."/>
            <person name="Sun Y."/>
            <person name="Zhan W."/>
            <person name="Jiang J."/>
            <person name="Wang Q."/>
            <person name="Zhang B."/>
            <person name="Ji P."/>
            <person name="Sakyi L.B."/>
            <person name="Cui X."/>
            <person name="Yuan T."/>
            <person name="Jiang B."/>
            <person name="Yang W."/>
            <person name="Lam T.T.-Y."/>
            <person name="Chang Q."/>
            <person name="Ding S."/>
            <person name="Wang X."/>
            <person name="Zhu J."/>
            <person name="Ruan X."/>
            <person name="Zhao L."/>
            <person name="Wei J."/>
            <person name="Que T."/>
            <person name="Du C."/>
            <person name="Cheng J."/>
            <person name="Dai P."/>
            <person name="Han X."/>
            <person name="Huang E."/>
            <person name="Gao Y."/>
            <person name="Liu J."/>
            <person name="Shao H."/>
            <person name="Ye R."/>
            <person name="Li L."/>
            <person name="Wei W."/>
            <person name="Wang X."/>
            <person name="Wang C."/>
            <person name="Huo Q."/>
            <person name="Li W."/>
            <person name="Guo W."/>
            <person name="Chen H."/>
            <person name="Chen S."/>
            <person name="Zhou L."/>
            <person name="Zhou L."/>
            <person name="Ni X."/>
            <person name="Tian J."/>
            <person name="Zhou Y."/>
            <person name="Sheng Y."/>
            <person name="Liu T."/>
            <person name="Pan Y."/>
            <person name="Xia L."/>
            <person name="Li J."/>
            <person name="Zhao F."/>
            <person name="Cao W."/>
        </authorList>
    </citation>
    <scope>NUCLEOTIDE SEQUENCE</scope>
    <source>
        <strain evidence="3">Rmic-2018</strain>
        <tissue evidence="3">Larvae</tissue>
    </source>
</reference>
<proteinExistence type="predicted"/>
<sequence length="987" mass="106213">MCYEMGMNLPVASEEPTTAADNKTQSVDCHGYVNPLELVLDTSKEENAGGCEGRSSGGPLEPLLGPLAETAAMQQYHPASFHGGPSVAGGHMAAMSPGVAATGQTMPLLPTNMVASSDAGAGKKQLSRTPTQPPPGTIEYAVKASDTLAGIGARFECTPGELTTINRLTSRLIFPGQTLYIPVNKQESQAADVADVHEHRLEDDKDNMDMFLNISSRHITDGKGVVMGTLLVTPNNVMFVPNVSDPLVMEHGSECYEVTAPMDMVVAAAIYNDITHMHVRDTPDAAAGIQWEEPYQPAHHRLPPKGQASVSEKMSEPVKSSQEYTTEASPVPSTQGANEKPSSDLSCTEQILEARPGQMASTENKVIIISQFKKQEEGLPSNCRVNSKMTEPNVQTLNRAPATVSSNVCVPECKPPKEVHDTFSADTVVKSNSLEQEQQQDTKQTLLLGSDVQKPKAVVESTEQSDAQLRSSDKFTSKKGPYSEPHNEEVCALQANKYSSLEATTTLLGKVELGVRSSAAKKLAADVGPVPDACKKTAKASAEVSKQLEAAAGEAGTGESNNVVPLVTQLEVELSSATVQVVKDDRAGDKLATKHIETLTNLQERLPTDSATPQKILAMEESAAAKEIERETADEYLLKPINRASESQPTVRGEPNSGGCWEKESTLPPLSLGGKSLPEPSCLSCMPSSTLELSSTNHVPATELSRVASTESIPVCMREWASVDDGVPSDRSQEPAHEQVLKELSSPVELISLSTHSISKTIASSPKLEANFLHSVDDPVPLTPTLQLQTQQLAADEKRPSLQTGNANVWLKNMVEEKPELFAAFDKLVPRLAQSSEATLLYLCLRMGRPLHKNQCSATASSKRCIRSQYWFGIPRNRADELYYFLEKWAPSVYGDVHRVDMASRGFEPLLEPADEDEAEMHTVQSHILGTISRQGGQDTPDMSSSSKGHHGSKKGHGGALRFFKLFGSGTTPPEAAAASPTVQMDR</sequence>
<keyword evidence="4" id="KW-1185">Reference proteome</keyword>
<feature type="region of interest" description="Disordered" evidence="1">
    <location>
        <begin position="115"/>
        <end position="136"/>
    </location>
</feature>
<evidence type="ECO:0000256" key="1">
    <source>
        <dbReference type="SAM" id="MobiDB-lite"/>
    </source>
</evidence>
<accession>A0A9J6DWR3</accession>
<feature type="compositionally biased region" description="Polar residues" evidence="1">
    <location>
        <begin position="434"/>
        <end position="447"/>
    </location>
</feature>
<reference evidence="3" key="1">
    <citation type="journal article" date="2020" name="Cell">
        <title>Large-Scale Comparative Analyses of Tick Genomes Elucidate Their Genetic Diversity and Vector Capacities.</title>
        <authorList>
            <consortium name="Tick Genome and Microbiome Consortium (TIGMIC)"/>
            <person name="Jia N."/>
            <person name="Wang J."/>
            <person name="Shi W."/>
            <person name="Du L."/>
            <person name="Sun Y."/>
            <person name="Zhan W."/>
            <person name="Jiang J.F."/>
            <person name="Wang Q."/>
            <person name="Zhang B."/>
            <person name="Ji P."/>
            <person name="Bell-Sakyi L."/>
            <person name="Cui X.M."/>
            <person name="Yuan T.T."/>
            <person name="Jiang B.G."/>
            <person name="Yang W.F."/>
            <person name="Lam T.T."/>
            <person name="Chang Q.C."/>
            <person name="Ding S.J."/>
            <person name="Wang X.J."/>
            <person name="Zhu J.G."/>
            <person name="Ruan X.D."/>
            <person name="Zhao L."/>
            <person name="Wei J.T."/>
            <person name="Ye R.Z."/>
            <person name="Que T.C."/>
            <person name="Du C.H."/>
            <person name="Zhou Y.H."/>
            <person name="Cheng J.X."/>
            <person name="Dai P.F."/>
            <person name="Guo W.B."/>
            <person name="Han X.H."/>
            <person name="Huang E.J."/>
            <person name="Li L.F."/>
            <person name="Wei W."/>
            <person name="Gao Y.C."/>
            <person name="Liu J.Z."/>
            <person name="Shao H.Z."/>
            <person name="Wang X."/>
            <person name="Wang C.C."/>
            <person name="Yang T.C."/>
            <person name="Huo Q.B."/>
            <person name="Li W."/>
            <person name="Chen H.Y."/>
            <person name="Chen S.E."/>
            <person name="Zhou L.G."/>
            <person name="Ni X.B."/>
            <person name="Tian J.H."/>
            <person name="Sheng Y."/>
            <person name="Liu T."/>
            <person name="Pan Y.S."/>
            <person name="Xia L.Y."/>
            <person name="Li J."/>
            <person name="Zhao F."/>
            <person name="Cao W.C."/>
        </authorList>
    </citation>
    <scope>NUCLEOTIDE SEQUENCE</scope>
    <source>
        <strain evidence="3">Rmic-2018</strain>
    </source>
</reference>
<dbReference type="Pfam" id="PF01476">
    <property type="entry name" value="LysM"/>
    <property type="match status" value="1"/>
</dbReference>
<dbReference type="AlphaFoldDB" id="A0A9J6DWR3"/>
<gene>
    <name evidence="3" type="ORF">HPB51_024198</name>
</gene>
<dbReference type="InterPro" id="IPR018392">
    <property type="entry name" value="LysM"/>
</dbReference>
<feature type="domain" description="LysM" evidence="2">
    <location>
        <begin position="138"/>
        <end position="181"/>
    </location>
</feature>
<dbReference type="Proteomes" id="UP000821866">
    <property type="component" value="Unassembled WGS sequence"/>
</dbReference>
<organism evidence="3 4">
    <name type="scientific">Rhipicephalus microplus</name>
    <name type="common">Cattle tick</name>
    <name type="synonym">Boophilus microplus</name>
    <dbReference type="NCBI Taxonomy" id="6941"/>
    <lineage>
        <taxon>Eukaryota</taxon>
        <taxon>Metazoa</taxon>
        <taxon>Ecdysozoa</taxon>
        <taxon>Arthropoda</taxon>
        <taxon>Chelicerata</taxon>
        <taxon>Arachnida</taxon>
        <taxon>Acari</taxon>
        <taxon>Parasitiformes</taxon>
        <taxon>Ixodida</taxon>
        <taxon>Ixodoidea</taxon>
        <taxon>Ixodidae</taxon>
        <taxon>Rhipicephalinae</taxon>
        <taxon>Rhipicephalus</taxon>
        <taxon>Boophilus</taxon>
    </lineage>
</organism>
<dbReference type="Gene3D" id="3.10.350.10">
    <property type="entry name" value="LysM domain"/>
    <property type="match status" value="1"/>
</dbReference>
<dbReference type="EMBL" id="JABSTU010000007">
    <property type="protein sequence ID" value="KAH8026699.1"/>
    <property type="molecule type" value="Genomic_DNA"/>
</dbReference>
<evidence type="ECO:0000259" key="2">
    <source>
        <dbReference type="PROSITE" id="PS51782"/>
    </source>
</evidence>
<dbReference type="VEuPathDB" id="VectorBase:LOC119170504"/>
<evidence type="ECO:0000313" key="3">
    <source>
        <dbReference type="EMBL" id="KAH8026699.1"/>
    </source>
</evidence>